<keyword evidence="7" id="KW-1185">Reference proteome</keyword>
<keyword evidence="3 5" id="KW-0690">Ribosome biogenesis</keyword>
<reference evidence="8" key="2">
    <citation type="submission" date="2020-10" db="UniProtKB">
        <authorList>
            <consortium name="WormBaseParasite"/>
        </authorList>
    </citation>
    <scope>IDENTIFICATION</scope>
</reference>
<reference evidence="7" key="1">
    <citation type="journal article" date="2013" name="Genetics">
        <title>The draft genome and transcriptome of Panagrellus redivivus are shaped by the harsh demands of a free-living lifestyle.</title>
        <authorList>
            <person name="Srinivasan J."/>
            <person name="Dillman A.R."/>
            <person name="Macchietto M.G."/>
            <person name="Heikkinen L."/>
            <person name="Lakso M."/>
            <person name="Fracchia K.M."/>
            <person name="Antoshechkin I."/>
            <person name="Mortazavi A."/>
            <person name="Wong G."/>
            <person name="Sternberg P.W."/>
        </authorList>
    </citation>
    <scope>NUCLEOTIDE SEQUENCE [LARGE SCALE GENOMIC DNA]</scope>
    <source>
        <strain evidence="7">MT8872</strain>
    </source>
</reference>
<evidence type="ECO:0000256" key="4">
    <source>
        <dbReference type="ARBA" id="ARBA00023242"/>
    </source>
</evidence>
<evidence type="ECO:0000256" key="5">
    <source>
        <dbReference type="RuleBase" id="RU364132"/>
    </source>
</evidence>
<comment type="function">
    <text evidence="5">Involved in ribosomal large subunit assembly.</text>
</comment>
<dbReference type="InterPro" id="IPR007023">
    <property type="entry name" value="Ribosom_reg"/>
</dbReference>
<proteinExistence type="inferred from homology"/>
<name>A0A7E4UT29_PANRE</name>
<evidence type="ECO:0000256" key="6">
    <source>
        <dbReference type="SAM" id="MobiDB-lite"/>
    </source>
</evidence>
<feature type="compositionally biased region" description="Basic and acidic residues" evidence="6">
    <location>
        <begin position="293"/>
        <end position="303"/>
    </location>
</feature>
<evidence type="ECO:0000313" key="7">
    <source>
        <dbReference type="Proteomes" id="UP000492821"/>
    </source>
</evidence>
<comment type="similarity">
    <text evidence="2 5">Belongs to the RRS1 family.</text>
</comment>
<dbReference type="Proteomes" id="UP000492821">
    <property type="component" value="Unassembled WGS sequence"/>
</dbReference>
<evidence type="ECO:0000256" key="3">
    <source>
        <dbReference type="ARBA" id="ARBA00022517"/>
    </source>
</evidence>
<keyword evidence="4 5" id="KW-0539">Nucleus</keyword>
<dbReference type="Pfam" id="PF04939">
    <property type="entry name" value="RRS1"/>
    <property type="match status" value="1"/>
</dbReference>
<evidence type="ECO:0000256" key="1">
    <source>
        <dbReference type="ARBA" id="ARBA00004123"/>
    </source>
</evidence>
<feature type="compositionally biased region" description="Gly residues" evidence="6">
    <location>
        <begin position="352"/>
        <end position="379"/>
    </location>
</feature>
<accession>A0A7E4UT29</accession>
<evidence type="ECO:0000256" key="2">
    <source>
        <dbReference type="ARBA" id="ARBA00010077"/>
    </source>
</evidence>
<feature type="compositionally biased region" description="Basic residues" evidence="6">
    <location>
        <begin position="330"/>
        <end position="341"/>
    </location>
</feature>
<sequence length="379" mass="42505">MAPSTVATFKPTEVSKVVEPLVDEYNLLLVDRDPDDSEVAAGKKIPTNEELLARARDNTQFLFNKIWALPHKIQQDAVCVELPQKEVYRLPREKPVPGPKVPTRWEAFAKTKGIKKQPKAKKVYDAETDTWKPTFGYNRANDNTKDWMLEVPDNEDPNKDFFGERIQKKKERVARNEYQQMKNEVRANKLRGKVNNTEAANIPLGIGGRSEFSNKTELTQQIHKAKHSTASMGKFQPELKGEQKPKSGKKRKFEANEQNIKNEKDHQLHILNSLGAKKPKLVESRFNAVEQAVQKEAKHRNDDHDDDDDDGGVKPRKGGRRDFKGGDKKPGHRGKSSVHRQQHFEKMRKGKAAGGPGKSGRSAGGRGGGGGGGKKGGRR</sequence>
<feature type="region of interest" description="Disordered" evidence="6">
    <location>
        <begin position="282"/>
        <end position="379"/>
    </location>
</feature>
<dbReference type="AlphaFoldDB" id="A0A7E4UT29"/>
<feature type="compositionally biased region" description="Basic and acidic residues" evidence="6">
    <location>
        <begin position="320"/>
        <end position="329"/>
    </location>
</feature>
<dbReference type="GO" id="GO:0005634">
    <property type="term" value="C:nucleus"/>
    <property type="evidence" value="ECO:0007669"/>
    <property type="project" value="UniProtKB-SubCell"/>
</dbReference>
<organism evidence="7 8">
    <name type="scientific">Panagrellus redivivus</name>
    <name type="common">Microworm</name>
    <dbReference type="NCBI Taxonomy" id="6233"/>
    <lineage>
        <taxon>Eukaryota</taxon>
        <taxon>Metazoa</taxon>
        <taxon>Ecdysozoa</taxon>
        <taxon>Nematoda</taxon>
        <taxon>Chromadorea</taxon>
        <taxon>Rhabditida</taxon>
        <taxon>Tylenchina</taxon>
        <taxon>Panagrolaimomorpha</taxon>
        <taxon>Panagrolaimoidea</taxon>
        <taxon>Panagrolaimidae</taxon>
        <taxon>Panagrellus</taxon>
    </lineage>
</organism>
<comment type="subcellular location">
    <subcellularLocation>
        <location evidence="1 5">Nucleus</location>
    </subcellularLocation>
</comment>
<evidence type="ECO:0000313" key="8">
    <source>
        <dbReference type="WBParaSite" id="Pan_g12508.t1"/>
    </source>
</evidence>
<feature type="region of interest" description="Disordered" evidence="6">
    <location>
        <begin position="226"/>
        <end position="266"/>
    </location>
</feature>
<dbReference type="WBParaSite" id="Pan_g12508.t1">
    <property type="protein sequence ID" value="Pan_g12508.t1"/>
    <property type="gene ID" value="Pan_g12508"/>
</dbReference>
<dbReference type="GO" id="GO:0042254">
    <property type="term" value="P:ribosome biogenesis"/>
    <property type="evidence" value="ECO:0007669"/>
    <property type="project" value="UniProtKB-KW"/>
</dbReference>
<protein>
    <recommendedName>
        <fullName evidence="5">Ribosome biogenesis regulatory protein</fullName>
    </recommendedName>
</protein>